<reference evidence="1" key="2">
    <citation type="journal article" date="2015" name="Data Brief">
        <title>Shoot transcriptome of the giant reed, Arundo donax.</title>
        <authorList>
            <person name="Barrero R.A."/>
            <person name="Guerrero F.D."/>
            <person name="Moolhuijzen P."/>
            <person name="Goolsby J.A."/>
            <person name="Tidwell J."/>
            <person name="Bellgard S.E."/>
            <person name="Bellgard M.I."/>
        </authorList>
    </citation>
    <scope>NUCLEOTIDE SEQUENCE</scope>
    <source>
        <tissue evidence="1">Shoot tissue taken approximately 20 cm above the soil surface</tissue>
    </source>
</reference>
<sequence>MGACYIRRASPTSQPIKTSYTAQNACFLPSAAPGHRQSRRLHVARRLLLRRRRGASDEFISFIREEGREAWNAALSPSTRRC</sequence>
<name>A0A0A9FQY5_ARUDO</name>
<organism evidence="1">
    <name type="scientific">Arundo donax</name>
    <name type="common">Giant reed</name>
    <name type="synonym">Donax arundinaceus</name>
    <dbReference type="NCBI Taxonomy" id="35708"/>
    <lineage>
        <taxon>Eukaryota</taxon>
        <taxon>Viridiplantae</taxon>
        <taxon>Streptophyta</taxon>
        <taxon>Embryophyta</taxon>
        <taxon>Tracheophyta</taxon>
        <taxon>Spermatophyta</taxon>
        <taxon>Magnoliopsida</taxon>
        <taxon>Liliopsida</taxon>
        <taxon>Poales</taxon>
        <taxon>Poaceae</taxon>
        <taxon>PACMAD clade</taxon>
        <taxon>Arundinoideae</taxon>
        <taxon>Arundineae</taxon>
        <taxon>Arundo</taxon>
    </lineage>
</organism>
<dbReference type="EMBL" id="GBRH01183194">
    <property type="protein sequence ID" value="JAE14702.1"/>
    <property type="molecule type" value="Transcribed_RNA"/>
</dbReference>
<evidence type="ECO:0000313" key="1">
    <source>
        <dbReference type="EMBL" id="JAE14702.1"/>
    </source>
</evidence>
<reference evidence="1" key="1">
    <citation type="submission" date="2014-09" db="EMBL/GenBank/DDBJ databases">
        <authorList>
            <person name="Magalhaes I.L.F."/>
            <person name="Oliveira U."/>
            <person name="Santos F.R."/>
            <person name="Vidigal T.H.D.A."/>
            <person name="Brescovit A.D."/>
            <person name="Santos A.J."/>
        </authorList>
    </citation>
    <scope>NUCLEOTIDE SEQUENCE</scope>
    <source>
        <tissue evidence="1">Shoot tissue taken approximately 20 cm above the soil surface</tissue>
    </source>
</reference>
<proteinExistence type="predicted"/>
<accession>A0A0A9FQY5</accession>
<dbReference type="AlphaFoldDB" id="A0A0A9FQY5"/>
<protein>
    <submittedName>
        <fullName evidence="1">Uncharacterized protein</fullName>
    </submittedName>
</protein>